<feature type="transmembrane region" description="Helical" evidence="1">
    <location>
        <begin position="153"/>
        <end position="171"/>
    </location>
</feature>
<gene>
    <name evidence="3" type="ORF">CKO45_25640</name>
</gene>
<feature type="transmembrane region" description="Helical" evidence="1">
    <location>
        <begin position="183"/>
        <end position="205"/>
    </location>
</feature>
<evidence type="ECO:0000256" key="1">
    <source>
        <dbReference type="SAM" id="Phobius"/>
    </source>
</evidence>
<dbReference type="Pfam" id="PF00892">
    <property type="entry name" value="EamA"/>
    <property type="match status" value="1"/>
</dbReference>
<keyword evidence="1" id="KW-0472">Membrane</keyword>
<evidence type="ECO:0000313" key="4">
    <source>
        <dbReference type="Proteomes" id="UP000697995"/>
    </source>
</evidence>
<comment type="caution">
    <text evidence="3">The sequence shown here is derived from an EMBL/GenBank/DDBJ whole genome shotgun (WGS) entry which is preliminary data.</text>
</comment>
<proteinExistence type="predicted"/>
<keyword evidence="1" id="KW-0812">Transmembrane</keyword>
<protein>
    <recommendedName>
        <fullName evidence="2">EamA domain-containing protein</fullName>
    </recommendedName>
</protein>
<reference evidence="3 4" key="1">
    <citation type="journal article" date="2020" name="Microorganisms">
        <title>Osmotic Adaptation and Compatible Solute Biosynthesis of Phototrophic Bacteria as Revealed from Genome Analyses.</title>
        <authorList>
            <person name="Imhoff J.F."/>
            <person name="Rahn T."/>
            <person name="Kunzel S."/>
            <person name="Keller A."/>
            <person name="Neulinger S.C."/>
        </authorList>
    </citation>
    <scope>NUCLEOTIDE SEQUENCE [LARGE SCALE GENOMIC DNA]</scope>
    <source>
        <strain evidence="3 4">DSM 15382</strain>
    </source>
</reference>
<feature type="transmembrane region" description="Helical" evidence="1">
    <location>
        <begin position="67"/>
        <end position="91"/>
    </location>
</feature>
<evidence type="ECO:0000313" key="3">
    <source>
        <dbReference type="EMBL" id="MBK1661595.1"/>
    </source>
</evidence>
<feature type="transmembrane region" description="Helical" evidence="1">
    <location>
        <begin position="217"/>
        <end position="237"/>
    </location>
</feature>
<keyword evidence="4" id="KW-1185">Reference proteome</keyword>
<dbReference type="InterPro" id="IPR000620">
    <property type="entry name" value="EamA_dom"/>
</dbReference>
<feature type="transmembrane region" description="Helical" evidence="1">
    <location>
        <begin position="35"/>
        <end position="55"/>
    </location>
</feature>
<accession>A0ABS1D4R1</accession>
<keyword evidence="1" id="KW-1133">Transmembrane helix</keyword>
<feature type="transmembrane region" description="Helical" evidence="1">
    <location>
        <begin position="123"/>
        <end position="141"/>
    </location>
</feature>
<dbReference type="Proteomes" id="UP000697995">
    <property type="component" value="Unassembled WGS sequence"/>
</dbReference>
<dbReference type="InterPro" id="IPR037185">
    <property type="entry name" value="EmrE-like"/>
</dbReference>
<dbReference type="EMBL" id="NRSG01000331">
    <property type="protein sequence ID" value="MBK1661595.1"/>
    <property type="molecule type" value="Genomic_DNA"/>
</dbReference>
<sequence length="297" mass="29835">MPGWLAPVGLLLATGALLGVSTNLAKLAVGAGLPPLAFLTWSTAGAALLVGAVVARRGALPRLDRTTLTYFVVAALVSVAAPNLLFFSAIAHVGAGFVALCIAFPPLLTYLGALALRAERFDALRATGVGLALAGAAALAWAKLRTPDAPATWIAAALAGPVLLAAGNLYRSLRWPPGARPDSLAPGMLGAAALLLLACGLLPGASLRVDLAEPRQILLVLLQAVVVGGMYLLYFRLQGCGGPVIVSLLGAIGAVVGVPVAVLLLGEAVPPALGPAGALIAAGVALVTWRAMRAGRR</sequence>
<name>A0ABS1D4R1_9PROT</name>
<feature type="transmembrane region" description="Helical" evidence="1">
    <location>
        <begin position="244"/>
        <end position="266"/>
    </location>
</feature>
<organism evidence="3 4">
    <name type="scientific">Paracraurococcus ruber</name>
    <dbReference type="NCBI Taxonomy" id="77675"/>
    <lineage>
        <taxon>Bacteria</taxon>
        <taxon>Pseudomonadati</taxon>
        <taxon>Pseudomonadota</taxon>
        <taxon>Alphaproteobacteria</taxon>
        <taxon>Acetobacterales</taxon>
        <taxon>Roseomonadaceae</taxon>
        <taxon>Paracraurococcus</taxon>
    </lineage>
</organism>
<dbReference type="SUPFAM" id="SSF103481">
    <property type="entry name" value="Multidrug resistance efflux transporter EmrE"/>
    <property type="match status" value="2"/>
</dbReference>
<feature type="transmembrane region" description="Helical" evidence="1">
    <location>
        <begin position="272"/>
        <end position="292"/>
    </location>
</feature>
<evidence type="ECO:0000259" key="2">
    <source>
        <dbReference type="Pfam" id="PF00892"/>
    </source>
</evidence>
<feature type="domain" description="EamA" evidence="2">
    <location>
        <begin position="10"/>
        <end position="139"/>
    </location>
</feature>
<feature type="transmembrane region" description="Helical" evidence="1">
    <location>
        <begin position="97"/>
        <end position="116"/>
    </location>
</feature>